<evidence type="ECO:0000256" key="5">
    <source>
        <dbReference type="ARBA" id="ARBA00023124"/>
    </source>
</evidence>
<keyword evidence="4 8" id="KW-0378">Hydrolase</keyword>
<keyword evidence="5" id="KW-0190">Covalent protein-DNA linkage</keyword>
<dbReference type="PANTHER" id="PTHR13604">
    <property type="entry name" value="DC12-RELATED"/>
    <property type="match status" value="1"/>
</dbReference>
<comment type="similarity">
    <text evidence="1 8">Belongs to the SOS response-associated peptidase family.</text>
</comment>
<evidence type="ECO:0000313" key="9">
    <source>
        <dbReference type="EMBL" id="MCF6139319.1"/>
    </source>
</evidence>
<organism evidence="9 10">
    <name type="scientific">Pseudalkalibacillus berkeleyi</name>
    <dbReference type="NCBI Taxonomy" id="1069813"/>
    <lineage>
        <taxon>Bacteria</taxon>
        <taxon>Bacillati</taxon>
        <taxon>Bacillota</taxon>
        <taxon>Bacilli</taxon>
        <taxon>Bacillales</taxon>
        <taxon>Fictibacillaceae</taxon>
        <taxon>Pseudalkalibacillus</taxon>
    </lineage>
</organism>
<proteinExistence type="inferred from homology"/>
<evidence type="ECO:0000313" key="10">
    <source>
        <dbReference type="Proteomes" id="UP001649381"/>
    </source>
</evidence>
<comment type="caution">
    <text evidence="9">The sequence shown here is derived from an EMBL/GenBank/DDBJ whole genome shotgun (WGS) entry which is preliminary data.</text>
</comment>
<dbReference type="SUPFAM" id="SSF143081">
    <property type="entry name" value="BB1717-like"/>
    <property type="match status" value="1"/>
</dbReference>
<accession>A0ABS9H5U2</accession>
<dbReference type="EC" id="3.4.-.-" evidence="8"/>
<evidence type="ECO:0000256" key="4">
    <source>
        <dbReference type="ARBA" id="ARBA00022801"/>
    </source>
</evidence>
<protein>
    <recommendedName>
        <fullName evidence="8">Abasic site processing protein</fullName>
        <ecNumber evidence="8">3.4.-.-</ecNumber>
    </recommendedName>
</protein>
<dbReference type="PANTHER" id="PTHR13604:SF0">
    <property type="entry name" value="ABASIC SITE PROCESSING PROTEIN HMCES"/>
    <property type="match status" value="1"/>
</dbReference>
<dbReference type="InterPro" id="IPR003738">
    <property type="entry name" value="SRAP"/>
</dbReference>
<evidence type="ECO:0000256" key="1">
    <source>
        <dbReference type="ARBA" id="ARBA00008136"/>
    </source>
</evidence>
<keyword evidence="3" id="KW-0227">DNA damage</keyword>
<evidence type="ECO:0000256" key="8">
    <source>
        <dbReference type="RuleBase" id="RU364100"/>
    </source>
</evidence>
<name>A0ABS9H5U2_9BACL</name>
<gene>
    <name evidence="9" type="ORF">L2716_16400</name>
</gene>
<evidence type="ECO:0000256" key="7">
    <source>
        <dbReference type="ARBA" id="ARBA00023239"/>
    </source>
</evidence>
<dbReference type="EMBL" id="JAKIJS010000002">
    <property type="protein sequence ID" value="MCF6139319.1"/>
    <property type="molecule type" value="Genomic_DNA"/>
</dbReference>
<keyword evidence="6" id="KW-0238">DNA-binding</keyword>
<dbReference type="Pfam" id="PF02586">
    <property type="entry name" value="SRAP"/>
    <property type="match status" value="1"/>
</dbReference>
<dbReference type="Proteomes" id="UP001649381">
    <property type="component" value="Unassembled WGS sequence"/>
</dbReference>
<evidence type="ECO:0000256" key="2">
    <source>
        <dbReference type="ARBA" id="ARBA00022670"/>
    </source>
</evidence>
<keyword evidence="7" id="KW-0456">Lyase</keyword>
<evidence type="ECO:0000256" key="3">
    <source>
        <dbReference type="ARBA" id="ARBA00022763"/>
    </source>
</evidence>
<dbReference type="Gene3D" id="3.90.1680.10">
    <property type="entry name" value="SOS response associated peptidase-like"/>
    <property type="match status" value="1"/>
</dbReference>
<sequence length="222" mass="25662">MCGRFTLTAEIDLLMDWFEIDEFASEFNIQPRFNIAPSQDIVAIVSNEGSRRAGFLKWGLIPFWAKDPSIGHKLINARSETVPEKPSFKHAFKKRRCIIPADGFFEWKKEGKHKQPKYIKMKNDQPFGFAGLWEKWKDEQGNPIHTCTVLTTEPNELMEDIHNRMPVILPREKYGNWLDVDGEQSDLIELMKPFDSASMTAYNVSTIVNSPRNEVPECIEEL</sequence>
<dbReference type="RefSeq" id="WP_236338110.1">
    <property type="nucleotide sequence ID" value="NZ_JAKIJS010000002.1"/>
</dbReference>
<evidence type="ECO:0000256" key="6">
    <source>
        <dbReference type="ARBA" id="ARBA00023125"/>
    </source>
</evidence>
<keyword evidence="2 8" id="KW-0645">Protease</keyword>
<keyword evidence="10" id="KW-1185">Reference proteome</keyword>
<dbReference type="InterPro" id="IPR036590">
    <property type="entry name" value="SRAP-like"/>
</dbReference>
<reference evidence="9 10" key="1">
    <citation type="submission" date="2022-01" db="EMBL/GenBank/DDBJ databases">
        <title>Alkalihalobacillus sp. EGI L200015, a novel bacterium isolated from a salt lake sediment.</title>
        <authorList>
            <person name="Gao L."/>
            <person name="Fang B.-Z."/>
            <person name="Li W.-J."/>
        </authorList>
    </citation>
    <scope>NUCLEOTIDE SEQUENCE [LARGE SCALE GENOMIC DNA]</scope>
    <source>
        <strain evidence="9 10">KCTC 12718</strain>
    </source>
</reference>